<dbReference type="Proteomes" id="UP000007875">
    <property type="component" value="Unassembled WGS sequence"/>
</dbReference>
<dbReference type="OMA" id="KEMEWRP"/>
<evidence type="ECO:0000313" key="2">
    <source>
        <dbReference type="Ensembl" id="ENSCSAVP00000003814.1"/>
    </source>
</evidence>
<keyword evidence="1" id="KW-0175">Coiled coil</keyword>
<dbReference type="InterPro" id="IPR007483">
    <property type="entry name" value="Hamartin"/>
</dbReference>
<dbReference type="STRING" id="51511.ENSCSAVP00000003814"/>
<sequence>MEVYDSAAKVLNLPNTSRYIEKSPNELLDLHIQLLADSYMKYKDRYSIPSNKEMEWRPMIDSSSVTSADAGYLRSQVLQMHCVMLYERHRREQHALRARTLQRKVYDTEALEESNSNLTFNIGELEKDVHGFKMSAKLYREKIIAKEKSWEEKEKDYQAEIKTLNGKIQDFSLENQALQDDYKALKEECQRMRSEEGHIKSKLFASDQLLLTATVNKKQLDELQFKVTNLEEELFAARELNCTADDRVREAQAQAAAEISEAKQVSDAYARERVQLNERSNLDKQKLDFLTSQVEQLQSEVKRKDGFHLEQKKYLEDVKSLARGQIQAMEAKYTAQRHISQRLEIQVMELYSKVSAMEGEMTLRERTQLGSAPRSIETLSAIQADGQHQHILGSSPQLSPPIRSGLLSDVKQWNQRKMGT</sequence>
<dbReference type="PANTHER" id="PTHR15154:SF2">
    <property type="entry name" value="HAMARTIN"/>
    <property type="match status" value="1"/>
</dbReference>
<dbReference type="GO" id="GO:0032007">
    <property type="term" value="P:negative regulation of TOR signaling"/>
    <property type="evidence" value="ECO:0007669"/>
    <property type="project" value="TreeGrafter"/>
</dbReference>
<protein>
    <submittedName>
        <fullName evidence="2">Uncharacterized protein</fullName>
    </submittedName>
</protein>
<dbReference type="GO" id="GO:0033596">
    <property type="term" value="C:TSC1-TSC2 complex"/>
    <property type="evidence" value="ECO:0007669"/>
    <property type="project" value="TreeGrafter"/>
</dbReference>
<reference evidence="3" key="1">
    <citation type="submission" date="2003-08" db="EMBL/GenBank/DDBJ databases">
        <authorList>
            <person name="Birren B."/>
            <person name="Nusbaum C."/>
            <person name="Abebe A."/>
            <person name="Abouelleil A."/>
            <person name="Adekoya E."/>
            <person name="Ait-zahra M."/>
            <person name="Allen N."/>
            <person name="Allen T."/>
            <person name="An P."/>
            <person name="Anderson M."/>
            <person name="Anderson S."/>
            <person name="Arachchi H."/>
            <person name="Armbruster J."/>
            <person name="Bachantsang P."/>
            <person name="Baldwin J."/>
            <person name="Barry A."/>
            <person name="Bayul T."/>
            <person name="Blitshsteyn B."/>
            <person name="Bloom T."/>
            <person name="Blye J."/>
            <person name="Boguslavskiy L."/>
            <person name="Borowsky M."/>
            <person name="Boukhgalter B."/>
            <person name="Brunache A."/>
            <person name="Butler J."/>
            <person name="Calixte N."/>
            <person name="Calvo S."/>
            <person name="Camarata J."/>
            <person name="Campo K."/>
            <person name="Chang J."/>
            <person name="Cheshatsang Y."/>
            <person name="Citroen M."/>
            <person name="Collymore A."/>
            <person name="Considine T."/>
            <person name="Cook A."/>
            <person name="Cooke P."/>
            <person name="Corum B."/>
            <person name="Cuomo C."/>
            <person name="David R."/>
            <person name="Dawoe T."/>
            <person name="Degray S."/>
            <person name="Dodge S."/>
            <person name="Dooley K."/>
            <person name="Dorje P."/>
            <person name="Dorjee K."/>
            <person name="Dorris L."/>
            <person name="Duffey N."/>
            <person name="Dupes A."/>
            <person name="Elkins T."/>
            <person name="Engels R."/>
            <person name="Erickson J."/>
            <person name="Farina A."/>
            <person name="Faro S."/>
            <person name="Ferreira P."/>
            <person name="Fischer H."/>
            <person name="Fitzgerald M."/>
            <person name="Foley K."/>
            <person name="Gage D."/>
            <person name="Galagan J."/>
            <person name="Gearin G."/>
            <person name="Gnerre S."/>
            <person name="Gnirke A."/>
            <person name="Goyette A."/>
            <person name="Graham J."/>
            <person name="Grandbois E."/>
            <person name="Gyaltsen K."/>
            <person name="Hafez N."/>
            <person name="Hagopian D."/>
            <person name="Hagos B."/>
            <person name="Hall J."/>
            <person name="Hatcher B."/>
            <person name="Heller A."/>
            <person name="Higgins H."/>
            <person name="Honan T."/>
            <person name="Horn A."/>
            <person name="Houde N."/>
            <person name="Hughes L."/>
            <person name="Hulme W."/>
            <person name="Husby E."/>
            <person name="Iliev I."/>
            <person name="Jaffe D."/>
            <person name="Jones C."/>
            <person name="Kamal M."/>
            <person name="Kamat A."/>
            <person name="Kamvysselis M."/>
            <person name="Karlsson E."/>
            <person name="Kells C."/>
            <person name="Kieu A."/>
            <person name="Kisner P."/>
            <person name="Kodira C."/>
            <person name="Kulbokas E."/>
            <person name="Labutti K."/>
            <person name="Lama D."/>
            <person name="Landers T."/>
            <person name="Leger J."/>
            <person name="Levine S."/>
            <person name="Lewis D."/>
            <person name="Lewis T."/>
            <person name="Lindblad-toh K."/>
            <person name="Liu X."/>
            <person name="Lokyitsang T."/>
            <person name="Lokyitsang Y."/>
            <person name="Lucien O."/>
            <person name="Lui A."/>
            <person name="Ma L.J."/>
            <person name="Mabbitt R."/>
            <person name="Macdonald J."/>
            <person name="Maclean C."/>
            <person name="Major J."/>
            <person name="Manning J."/>
            <person name="Marabella R."/>
            <person name="Maru K."/>
            <person name="Matthews C."/>
            <person name="Mauceli E."/>
            <person name="Mccarthy M."/>
            <person name="Mcdonough S."/>
            <person name="Mcghee T."/>
            <person name="Meldrim J."/>
            <person name="Meneus L."/>
            <person name="Mesirov J."/>
            <person name="Mihalev A."/>
            <person name="Mihova T."/>
            <person name="Mikkelsen T."/>
            <person name="Mlenga V."/>
            <person name="Moru K."/>
            <person name="Mozes J."/>
            <person name="Mulrain L."/>
            <person name="Munson G."/>
            <person name="Naylor J."/>
            <person name="Newes C."/>
            <person name="Nguyen C."/>
            <person name="Nguyen N."/>
            <person name="Nguyen T."/>
            <person name="Nicol R."/>
            <person name="Nielsen C."/>
            <person name="Nizzari M."/>
            <person name="Norbu C."/>
            <person name="Norbu N."/>
            <person name="O'donnell P."/>
            <person name="Okoawo O."/>
            <person name="O'leary S."/>
            <person name="Omotosho B."/>
            <person name="O'neill K."/>
            <person name="Osman S."/>
            <person name="Parker S."/>
            <person name="Perrin D."/>
            <person name="Phunkhang P."/>
            <person name="Piqani B."/>
            <person name="Purcell S."/>
            <person name="Rachupka T."/>
            <person name="Ramasamy U."/>
            <person name="Rameau R."/>
            <person name="Ray V."/>
            <person name="Raymond C."/>
            <person name="Retta R."/>
            <person name="Richardson S."/>
            <person name="Rise C."/>
            <person name="Rodriguez J."/>
            <person name="Rogers J."/>
            <person name="Rogov P."/>
            <person name="Rutman M."/>
            <person name="Schupbach R."/>
            <person name="Seaman C."/>
            <person name="Settipalli S."/>
            <person name="Sharpe T."/>
            <person name="Sheridan J."/>
            <person name="Sherpa N."/>
            <person name="Shi J."/>
            <person name="Smirnov S."/>
            <person name="Smith C."/>
            <person name="Sougnez C."/>
            <person name="Spencer B."/>
            <person name="Stalker J."/>
            <person name="Stange-thomann N."/>
            <person name="Stavropoulos S."/>
            <person name="Stetson K."/>
            <person name="Stone C."/>
            <person name="Stone S."/>
            <person name="Stubbs M."/>
            <person name="Talamas J."/>
            <person name="Tchuinga P."/>
            <person name="Tenzing P."/>
            <person name="Tesfaye S."/>
            <person name="Theodore J."/>
            <person name="Thoulutsang Y."/>
            <person name="Topham K."/>
            <person name="Towey S."/>
            <person name="Tsamla T."/>
            <person name="Tsomo N."/>
            <person name="Vallee D."/>
            <person name="Vassiliev H."/>
            <person name="Venkataraman V."/>
            <person name="Vinson J."/>
            <person name="Vo A."/>
            <person name="Wade C."/>
            <person name="Wang S."/>
            <person name="Wangchuk T."/>
            <person name="Wangdi T."/>
            <person name="Whittaker C."/>
            <person name="Wilkinson J."/>
            <person name="Wu Y."/>
            <person name="Wyman D."/>
            <person name="Yadav S."/>
            <person name="Yang S."/>
            <person name="Yang X."/>
            <person name="Yeager S."/>
            <person name="Yee E."/>
            <person name="Young G."/>
            <person name="Zainoun J."/>
            <person name="Zembeck L."/>
            <person name="Zimmer A."/>
            <person name="Zody M."/>
            <person name="Lander E."/>
        </authorList>
    </citation>
    <scope>NUCLEOTIDE SEQUENCE [LARGE SCALE GENOMIC DNA]</scope>
</reference>
<accession>H2YER6</accession>
<dbReference type="AlphaFoldDB" id="H2YER6"/>
<dbReference type="HOGENOM" id="CLU_653734_0_0_1"/>
<reference evidence="2" key="3">
    <citation type="submission" date="2025-09" db="UniProtKB">
        <authorList>
            <consortium name="Ensembl"/>
        </authorList>
    </citation>
    <scope>IDENTIFICATION</scope>
</reference>
<keyword evidence="3" id="KW-1185">Reference proteome</keyword>
<dbReference type="Ensembl" id="ENSCSAVT00000003871.1">
    <property type="protein sequence ID" value="ENSCSAVP00000003814.1"/>
    <property type="gene ID" value="ENSCSAVG00000002256.1"/>
</dbReference>
<feature type="coiled-coil region" evidence="1">
    <location>
        <begin position="147"/>
        <end position="279"/>
    </location>
</feature>
<dbReference type="GeneTree" id="ENSGT00390000014148"/>
<dbReference type="eggNOG" id="ENOG502QQPT">
    <property type="taxonomic scope" value="Eukaryota"/>
</dbReference>
<reference evidence="2" key="2">
    <citation type="submission" date="2025-08" db="UniProtKB">
        <authorList>
            <consortium name="Ensembl"/>
        </authorList>
    </citation>
    <scope>IDENTIFICATION</scope>
</reference>
<organism evidence="2 3">
    <name type="scientific">Ciona savignyi</name>
    <name type="common">Pacific transparent sea squirt</name>
    <dbReference type="NCBI Taxonomy" id="51511"/>
    <lineage>
        <taxon>Eukaryota</taxon>
        <taxon>Metazoa</taxon>
        <taxon>Chordata</taxon>
        <taxon>Tunicata</taxon>
        <taxon>Ascidiacea</taxon>
        <taxon>Phlebobranchia</taxon>
        <taxon>Cionidae</taxon>
        <taxon>Ciona</taxon>
    </lineage>
</organism>
<dbReference type="PANTHER" id="PTHR15154">
    <property type="entry name" value="HAMARTIN"/>
    <property type="match status" value="1"/>
</dbReference>
<name>H2YER6_CIOSA</name>
<evidence type="ECO:0000313" key="3">
    <source>
        <dbReference type="Proteomes" id="UP000007875"/>
    </source>
</evidence>
<proteinExistence type="predicted"/>
<dbReference type="InParanoid" id="H2YER6"/>
<evidence type="ECO:0000256" key="1">
    <source>
        <dbReference type="SAM" id="Coils"/>
    </source>
</evidence>
<dbReference type="GO" id="GO:0051726">
    <property type="term" value="P:regulation of cell cycle"/>
    <property type="evidence" value="ECO:0007669"/>
    <property type="project" value="TreeGrafter"/>
</dbReference>
<dbReference type="GO" id="GO:0008285">
    <property type="term" value="P:negative regulation of cell population proliferation"/>
    <property type="evidence" value="ECO:0007669"/>
    <property type="project" value="TreeGrafter"/>
</dbReference>
<dbReference type="Pfam" id="PF04388">
    <property type="entry name" value="Hamartin"/>
    <property type="match status" value="1"/>
</dbReference>